<dbReference type="PANTHER" id="PTHR46669:SF1">
    <property type="entry name" value="LEUCINE-RICH PPR MOTIF-CONTAINING PROTEIN, MITOCHONDRIAL"/>
    <property type="match status" value="1"/>
</dbReference>
<dbReference type="InterPro" id="IPR011990">
    <property type="entry name" value="TPR-like_helical_dom_sf"/>
</dbReference>
<evidence type="ECO:0000256" key="1">
    <source>
        <dbReference type="PROSITE-ProRule" id="PRU00708"/>
    </source>
</evidence>
<dbReference type="GO" id="GO:0070129">
    <property type="term" value="P:regulation of mitochondrial translation"/>
    <property type="evidence" value="ECO:0007669"/>
    <property type="project" value="TreeGrafter"/>
</dbReference>
<dbReference type="InterPro" id="IPR033490">
    <property type="entry name" value="LRP130"/>
</dbReference>
<evidence type="ECO:0000313" key="3">
    <source>
        <dbReference type="EMBL" id="CAH1403829.1"/>
    </source>
</evidence>
<reference evidence="3" key="1">
    <citation type="submission" date="2022-01" db="EMBL/GenBank/DDBJ databases">
        <authorList>
            <person name="King R."/>
        </authorList>
    </citation>
    <scope>NUCLEOTIDE SEQUENCE</scope>
</reference>
<dbReference type="Gene3D" id="1.25.40.10">
    <property type="entry name" value="Tetratricopeptide repeat domain"/>
    <property type="match status" value="3"/>
</dbReference>
<dbReference type="NCBIfam" id="TIGR00756">
    <property type="entry name" value="PPR"/>
    <property type="match status" value="2"/>
</dbReference>
<dbReference type="PANTHER" id="PTHR46669">
    <property type="entry name" value="LEUCINE-RICH PPR MOTIF-CONTAINING PROTEIN, MITOCHONDRIAL"/>
    <property type="match status" value="1"/>
</dbReference>
<feature type="region of interest" description="Disordered" evidence="2">
    <location>
        <begin position="1311"/>
        <end position="1336"/>
    </location>
</feature>
<gene>
    <name evidence="3" type="ORF">NEZAVI_LOCUS12361</name>
</gene>
<feature type="repeat" description="PPR" evidence="1">
    <location>
        <begin position="205"/>
        <end position="239"/>
    </location>
</feature>
<keyword evidence="4" id="KW-1185">Reference proteome</keyword>
<dbReference type="GO" id="GO:0003730">
    <property type="term" value="F:mRNA 3'-UTR binding"/>
    <property type="evidence" value="ECO:0007669"/>
    <property type="project" value="TreeGrafter"/>
</dbReference>
<dbReference type="PROSITE" id="PS51375">
    <property type="entry name" value="PPR"/>
    <property type="match status" value="3"/>
</dbReference>
<name>A0A9P0HKJ4_NEZVI</name>
<feature type="compositionally biased region" description="Basic and acidic residues" evidence="2">
    <location>
        <begin position="1326"/>
        <end position="1336"/>
    </location>
</feature>
<dbReference type="GO" id="GO:0005634">
    <property type="term" value="C:nucleus"/>
    <property type="evidence" value="ECO:0007669"/>
    <property type="project" value="TreeGrafter"/>
</dbReference>
<dbReference type="InterPro" id="IPR002885">
    <property type="entry name" value="PPR_rpt"/>
</dbReference>
<dbReference type="Pfam" id="PF01535">
    <property type="entry name" value="PPR"/>
    <property type="match status" value="2"/>
</dbReference>
<evidence type="ECO:0000313" key="4">
    <source>
        <dbReference type="Proteomes" id="UP001152798"/>
    </source>
</evidence>
<dbReference type="Pfam" id="PF12854">
    <property type="entry name" value="PPR_1"/>
    <property type="match status" value="1"/>
</dbReference>
<organism evidence="3 4">
    <name type="scientific">Nezara viridula</name>
    <name type="common">Southern green stink bug</name>
    <name type="synonym">Cimex viridulus</name>
    <dbReference type="NCBI Taxonomy" id="85310"/>
    <lineage>
        <taxon>Eukaryota</taxon>
        <taxon>Metazoa</taxon>
        <taxon>Ecdysozoa</taxon>
        <taxon>Arthropoda</taxon>
        <taxon>Hexapoda</taxon>
        <taxon>Insecta</taxon>
        <taxon>Pterygota</taxon>
        <taxon>Neoptera</taxon>
        <taxon>Paraneoptera</taxon>
        <taxon>Hemiptera</taxon>
        <taxon>Heteroptera</taxon>
        <taxon>Panheteroptera</taxon>
        <taxon>Pentatomomorpha</taxon>
        <taxon>Pentatomoidea</taxon>
        <taxon>Pentatomidae</taxon>
        <taxon>Pentatominae</taxon>
        <taxon>Nezara</taxon>
    </lineage>
</organism>
<dbReference type="Proteomes" id="UP001152798">
    <property type="component" value="Chromosome 5"/>
</dbReference>
<dbReference type="GO" id="GO:0005739">
    <property type="term" value="C:mitochondrion"/>
    <property type="evidence" value="ECO:0007669"/>
    <property type="project" value="TreeGrafter"/>
</dbReference>
<dbReference type="EMBL" id="OV725081">
    <property type="protein sequence ID" value="CAH1403829.1"/>
    <property type="molecule type" value="Genomic_DNA"/>
</dbReference>
<sequence length="1336" mass="151700">MSILRSSKFLRYFVTFARNTVFTRPTEYDNTLLRNSKLLVNSNFSYASQPLNQNRNIEKSIQKLDQDVRRSGRISKKELEEVFNEIRHSKHATSTQSLMIIRCCGNLVPEESPEVRTKLVNEIWSTFEKLGVPFDISHYNALLRVYLENEHQFSPSEFLADLQTKGIEPNRVTYQRLITSYCQKGDIEGATRILEYMKEKQMPVNESVFNSLIMGHFQANDVKSAVGILGVMKQANVKPSSETYSTLLCGYAKNGDIPAINDILSQCEQEDVDLSDKDILEVIYTLAINKHTDLIEQLADKLKKLPGFNQDAKNVILRLLVKGEDEAAIKVFRMMLPVNASEGESVAIGNFLIRQMVKCHRPVEKIIDFCNELKKSGENVSAIFVATEASLTHGEPQTSLKLLTELAKEHELCPHYYWPILVQFGKAKNYDGMIDTLTQMIEEIGQPATGETLRDYAAPYIPQDEQGVLLLSRAGVPVATSAAAMIGNLLAKNDIKTAAKIGLQFKANYTNPQLCRNVVLSFINTKDLESFITLVRVIVDSSKEDNDLAGKMLLDLVQLLRNNRSQTLSTVLKAYLDSGLAISNQVSEELQNMLNGTELTSEIEELLSKLVSSELTPLELERPNRQKIMTTEDEIIRNIKIATSRGEPAWNLKRQLLTLYCTNKDLEKAEQIKKEMEESGFEFLVGLNVLIMDLYVYHEKLPEALEYLNKIFENEDVEIDPGKVIKMAALMVKNNMTQEAIDLISKRKPHEVDSTSDRMTHFNSLGWRILNILAENKDVENQRKMFNVLMEKNYVLPNNMLLGPLLKVHLLRDDLDSALKFFEECCHKYRATPWKNEIACKLIQKEDPVALQKLTDLSTQIHGEINSLYDLVLSFVECGRIRQARKILETPGLRSRTLRLNSACERYDSEGHVTHLENLVEVTKDLHHIDRADIYYHLLSLYCKNDQVDKAMGLWTQMQDEDVQPSEAFLYKLGILLKKHNKPVPFAVPSMTVVPEDRKSGPTSKNFNLKNYRAAVNSKDADEALNCIKRVKDDDLTKGDRSKLILLLCTNGRLGEATKLILDWLEKDIRVNIRPLSYLINQLALVGDIDSLNNLGNKLDEEVKKMTSFSNRIAHCMTEAGRAEELLADLESKLKAATSEDELKTLQKEFPRGGIFSILDTPNLLSKFEEIALLYREKGILEPTNVLWAHYVITRNTEKAAEAWSHLKPLDKLLFQPILKYIRKAGDLPMVKEVIETYKTGNFPLQGLGVLYSTGIDVAILSGNFEECEKLLERGIEDCTIDHISRTTLLRAKKLYEIKEKEFKHKIPLKYSPVRGSSSSSDSDSDGERNIKKATN</sequence>
<proteinExistence type="predicted"/>
<evidence type="ECO:0008006" key="5">
    <source>
        <dbReference type="Google" id="ProtNLM"/>
    </source>
</evidence>
<dbReference type="OrthoDB" id="185373at2759"/>
<feature type="repeat" description="PPR" evidence="1">
    <location>
        <begin position="170"/>
        <end position="204"/>
    </location>
</feature>
<protein>
    <recommendedName>
        <fullName evidence="5">Leucine-rich PPR motif-containing protein, mitochondrial</fullName>
    </recommendedName>
</protein>
<feature type="repeat" description="PPR" evidence="1">
    <location>
        <begin position="931"/>
        <end position="965"/>
    </location>
</feature>
<accession>A0A9P0HKJ4</accession>
<evidence type="ECO:0000256" key="2">
    <source>
        <dbReference type="SAM" id="MobiDB-lite"/>
    </source>
</evidence>
<dbReference type="Pfam" id="PF13041">
    <property type="entry name" value="PPR_2"/>
    <property type="match status" value="1"/>
</dbReference>